<dbReference type="Proteomes" id="UP000663828">
    <property type="component" value="Unassembled WGS sequence"/>
</dbReference>
<sequence>MNFAWVTKQQKQPRTHAVRWVCMDQWLSKLITGDEKWVLYVNYTRERHWLSTGQTGVATPKADPHPKKLMLSV</sequence>
<gene>
    <name evidence="1" type="ORF">XAT740_LOCUS63370</name>
</gene>
<reference evidence="1" key="1">
    <citation type="submission" date="2021-02" db="EMBL/GenBank/DDBJ databases">
        <authorList>
            <person name="Nowell W R."/>
        </authorList>
    </citation>
    <scope>NUCLEOTIDE SEQUENCE</scope>
</reference>
<evidence type="ECO:0000313" key="2">
    <source>
        <dbReference type="Proteomes" id="UP000663828"/>
    </source>
</evidence>
<dbReference type="AlphaFoldDB" id="A0A816HN95"/>
<name>A0A816HN95_ADIRI</name>
<accession>A0A816HN95</accession>
<dbReference type="InterPro" id="IPR036397">
    <property type="entry name" value="RNaseH_sf"/>
</dbReference>
<proteinExistence type="predicted"/>
<evidence type="ECO:0000313" key="1">
    <source>
        <dbReference type="EMBL" id="CAF1689587.1"/>
    </source>
</evidence>
<dbReference type="EMBL" id="CAJNOR010019429">
    <property type="protein sequence ID" value="CAF1689587.1"/>
    <property type="molecule type" value="Genomic_DNA"/>
</dbReference>
<protein>
    <submittedName>
        <fullName evidence="1">Uncharacterized protein</fullName>
    </submittedName>
</protein>
<organism evidence="1 2">
    <name type="scientific">Adineta ricciae</name>
    <name type="common">Rotifer</name>
    <dbReference type="NCBI Taxonomy" id="249248"/>
    <lineage>
        <taxon>Eukaryota</taxon>
        <taxon>Metazoa</taxon>
        <taxon>Spiralia</taxon>
        <taxon>Gnathifera</taxon>
        <taxon>Rotifera</taxon>
        <taxon>Eurotatoria</taxon>
        <taxon>Bdelloidea</taxon>
        <taxon>Adinetida</taxon>
        <taxon>Adinetidae</taxon>
        <taxon>Adineta</taxon>
    </lineage>
</organism>
<dbReference type="GO" id="GO:0003676">
    <property type="term" value="F:nucleic acid binding"/>
    <property type="evidence" value="ECO:0007669"/>
    <property type="project" value="InterPro"/>
</dbReference>
<dbReference type="Gene3D" id="3.30.420.10">
    <property type="entry name" value="Ribonuclease H-like superfamily/Ribonuclease H"/>
    <property type="match status" value="1"/>
</dbReference>
<comment type="caution">
    <text evidence="1">The sequence shown here is derived from an EMBL/GenBank/DDBJ whole genome shotgun (WGS) entry which is preliminary data.</text>
</comment>
<keyword evidence="2" id="KW-1185">Reference proteome</keyword>